<feature type="signal peptide" evidence="1">
    <location>
        <begin position="1"/>
        <end position="19"/>
    </location>
</feature>
<gene>
    <name evidence="2" type="primary">Acey_s0034.g2891</name>
    <name evidence="2" type="ORF">Y032_0034g2891</name>
</gene>
<dbReference type="Proteomes" id="UP000024635">
    <property type="component" value="Unassembled WGS sequence"/>
</dbReference>
<dbReference type="EMBL" id="JARK01001370">
    <property type="protein sequence ID" value="EYC16262.1"/>
    <property type="molecule type" value="Genomic_DNA"/>
</dbReference>
<sequence length="76" mass="8643">MVLSMMYLLLCYNPSLTNSQHPSDVLLGVDVGLQLRITMKKHSFPCLLFLKAHYSLFLAEPVLEMQNSPSVTFIEQ</sequence>
<organism evidence="2 3">
    <name type="scientific">Ancylostoma ceylanicum</name>
    <dbReference type="NCBI Taxonomy" id="53326"/>
    <lineage>
        <taxon>Eukaryota</taxon>
        <taxon>Metazoa</taxon>
        <taxon>Ecdysozoa</taxon>
        <taxon>Nematoda</taxon>
        <taxon>Chromadorea</taxon>
        <taxon>Rhabditida</taxon>
        <taxon>Rhabditina</taxon>
        <taxon>Rhabditomorpha</taxon>
        <taxon>Strongyloidea</taxon>
        <taxon>Ancylostomatidae</taxon>
        <taxon>Ancylostomatinae</taxon>
        <taxon>Ancylostoma</taxon>
    </lineage>
</organism>
<proteinExistence type="predicted"/>
<accession>A0A016UN17</accession>
<evidence type="ECO:0000313" key="2">
    <source>
        <dbReference type="EMBL" id="EYC16262.1"/>
    </source>
</evidence>
<dbReference type="AlphaFoldDB" id="A0A016UN17"/>
<name>A0A016UN17_9BILA</name>
<reference evidence="3" key="1">
    <citation type="journal article" date="2015" name="Nat. Genet.">
        <title>The genome and transcriptome of the zoonotic hookworm Ancylostoma ceylanicum identify infection-specific gene families.</title>
        <authorList>
            <person name="Schwarz E.M."/>
            <person name="Hu Y."/>
            <person name="Antoshechkin I."/>
            <person name="Miller M.M."/>
            <person name="Sternberg P.W."/>
            <person name="Aroian R.V."/>
        </authorList>
    </citation>
    <scope>NUCLEOTIDE SEQUENCE</scope>
    <source>
        <strain evidence="3">HY135</strain>
    </source>
</reference>
<protein>
    <submittedName>
        <fullName evidence="2">Uncharacterized protein</fullName>
    </submittedName>
</protein>
<evidence type="ECO:0000313" key="3">
    <source>
        <dbReference type="Proteomes" id="UP000024635"/>
    </source>
</evidence>
<keyword evidence="3" id="KW-1185">Reference proteome</keyword>
<comment type="caution">
    <text evidence="2">The sequence shown here is derived from an EMBL/GenBank/DDBJ whole genome shotgun (WGS) entry which is preliminary data.</text>
</comment>
<keyword evidence="1" id="KW-0732">Signal</keyword>
<feature type="chain" id="PRO_5001488951" evidence="1">
    <location>
        <begin position="20"/>
        <end position="76"/>
    </location>
</feature>
<evidence type="ECO:0000256" key="1">
    <source>
        <dbReference type="SAM" id="SignalP"/>
    </source>
</evidence>